<gene>
    <name evidence="7" type="ORF">BI198_04295</name>
</gene>
<dbReference type="Pfam" id="PF00072">
    <property type="entry name" value="Response_reg"/>
    <property type="match status" value="1"/>
</dbReference>
<dbReference type="NCBIfam" id="TIGR00254">
    <property type="entry name" value="GGDEF"/>
    <property type="match status" value="1"/>
</dbReference>
<dbReference type="CDD" id="cd01949">
    <property type="entry name" value="GGDEF"/>
    <property type="match status" value="1"/>
</dbReference>
<evidence type="ECO:0000256" key="1">
    <source>
        <dbReference type="ARBA" id="ARBA00001946"/>
    </source>
</evidence>
<sequence length="306" mass="33790">MINDLNLSHMQSLPNATILVVDDQPINIQVIYQILGEQYQILMATSGPEAINVCKKSMPDLVLMDVVMPEQDGLTTCKLMKADSEIANIPVIFVTGLQQQSEENACWDAGAVDFIQKPVNPSTLQNRVKAHLTLKRQADLLRSMAYVDGLTGVYNRRYFEKYLHSQVAVCKRLQQPIAIMIIDIDHFKQYNDHFGHLVGDDALKLVAQCLKNSSQRPADLVARYGGEEFVCVLPNTDSTGAAHLAAQMLVAISDLAIEHPTSTTGKVSISIGVAATTNYTTNLTQLADEQLYLAKQQGRNRYCVAP</sequence>
<feature type="domain" description="Response regulatory" evidence="5">
    <location>
        <begin position="17"/>
        <end position="132"/>
    </location>
</feature>
<keyword evidence="8" id="KW-1185">Reference proteome</keyword>
<reference evidence="8" key="1">
    <citation type="submission" date="2016-09" db="EMBL/GenBank/DDBJ databases">
        <authorList>
            <person name="Wan X."/>
            <person name="Hou S."/>
        </authorList>
    </citation>
    <scope>NUCLEOTIDE SEQUENCE [LARGE SCALE GENOMIC DNA]</scope>
    <source>
        <strain evidence="8">KH87</strain>
    </source>
</reference>
<evidence type="ECO:0000259" key="6">
    <source>
        <dbReference type="PROSITE" id="PS50887"/>
    </source>
</evidence>
<feature type="modified residue" description="4-aspartylphosphate" evidence="4">
    <location>
        <position position="65"/>
    </location>
</feature>
<dbReference type="PANTHER" id="PTHR45138">
    <property type="entry name" value="REGULATORY COMPONENTS OF SENSORY TRANSDUCTION SYSTEM"/>
    <property type="match status" value="1"/>
</dbReference>
<comment type="caution">
    <text evidence="7">The sequence shown here is derived from an EMBL/GenBank/DDBJ whole genome shotgun (WGS) entry which is preliminary data.</text>
</comment>
<dbReference type="PROSITE" id="PS50887">
    <property type="entry name" value="GGDEF"/>
    <property type="match status" value="1"/>
</dbReference>
<feature type="domain" description="GGDEF" evidence="6">
    <location>
        <begin position="175"/>
        <end position="306"/>
    </location>
</feature>
<comment type="cofactor">
    <cofactor evidence="1">
        <name>Mg(2+)</name>
        <dbReference type="ChEBI" id="CHEBI:18420"/>
    </cofactor>
</comment>
<dbReference type="InterPro" id="IPR029787">
    <property type="entry name" value="Nucleotide_cyclase"/>
</dbReference>
<dbReference type="FunFam" id="3.30.70.270:FF:000001">
    <property type="entry name" value="Diguanylate cyclase domain protein"/>
    <property type="match status" value="1"/>
</dbReference>
<dbReference type="SMART" id="SM00267">
    <property type="entry name" value="GGDEF"/>
    <property type="match status" value="1"/>
</dbReference>
<dbReference type="InterPro" id="IPR001789">
    <property type="entry name" value="Sig_transdc_resp-reg_receiver"/>
</dbReference>
<dbReference type="Pfam" id="PF00990">
    <property type="entry name" value="GGDEF"/>
    <property type="match status" value="1"/>
</dbReference>
<evidence type="ECO:0000313" key="8">
    <source>
        <dbReference type="Proteomes" id="UP000242258"/>
    </source>
</evidence>
<protein>
    <recommendedName>
        <fullName evidence="2">diguanylate cyclase</fullName>
        <ecNumber evidence="2">2.7.7.65</ecNumber>
    </recommendedName>
</protein>
<dbReference type="SUPFAM" id="SSF52172">
    <property type="entry name" value="CheY-like"/>
    <property type="match status" value="1"/>
</dbReference>
<evidence type="ECO:0000256" key="4">
    <source>
        <dbReference type="PROSITE-ProRule" id="PRU00169"/>
    </source>
</evidence>
<dbReference type="GO" id="GO:0005886">
    <property type="term" value="C:plasma membrane"/>
    <property type="evidence" value="ECO:0007669"/>
    <property type="project" value="TreeGrafter"/>
</dbReference>
<comment type="catalytic activity">
    <reaction evidence="3">
        <text>2 GTP = 3',3'-c-di-GMP + 2 diphosphate</text>
        <dbReference type="Rhea" id="RHEA:24898"/>
        <dbReference type="ChEBI" id="CHEBI:33019"/>
        <dbReference type="ChEBI" id="CHEBI:37565"/>
        <dbReference type="ChEBI" id="CHEBI:58805"/>
        <dbReference type="EC" id="2.7.7.65"/>
    </reaction>
</comment>
<dbReference type="GO" id="GO:0000160">
    <property type="term" value="P:phosphorelay signal transduction system"/>
    <property type="evidence" value="ECO:0007669"/>
    <property type="project" value="InterPro"/>
</dbReference>
<dbReference type="Gene3D" id="3.40.50.2300">
    <property type="match status" value="1"/>
</dbReference>
<dbReference type="Proteomes" id="UP000242258">
    <property type="component" value="Unassembled WGS sequence"/>
</dbReference>
<proteinExistence type="predicted"/>
<name>A0A1E7Q3V4_9GAMM</name>
<evidence type="ECO:0000256" key="3">
    <source>
        <dbReference type="ARBA" id="ARBA00034247"/>
    </source>
</evidence>
<dbReference type="InterPro" id="IPR011006">
    <property type="entry name" value="CheY-like_superfamily"/>
</dbReference>
<dbReference type="EC" id="2.7.7.65" evidence="2"/>
<dbReference type="GO" id="GO:0052621">
    <property type="term" value="F:diguanylate cyclase activity"/>
    <property type="evidence" value="ECO:0007669"/>
    <property type="project" value="UniProtKB-EC"/>
</dbReference>
<keyword evidence="4" id="KW-0597">Phosphoprotein</keyword>
<dbReference type="PROSITE" id="PS50110">
    <property type="entry name" value="RESPONSE_REGULATORY"/>
    <property type="match status" value="1"/>
</dbReference>
<evidence type="ECO:0000313" key="7">
    <source>
        <dbReference type="EMBL" id="OEY68872.1"/>
    </source>
</evidence>
<dbReference type="InterPro" id="IPR050469">
    <property type="entry name" value="Diguanylate_Cyclase"/>
</dbReference>
<dbReference type="PANTHER" id="PTHR45138:SF9">
    <property type="entry name" value="DIGUANYLATE CYCLASE DGCM-RELATED"/>
    <property type="match status" value="1"/>
</dbReference>
<dbReference type="InterPro" id="IPR000160">
    <property type="entry name" value="GGDEF_dom"/>
</dbReference>
<dbReference type="GO" id="GO:1902201">
    <property type="term" value="P:negative regulation of bacterial-type flagellum-dependent cell motility"/>
    <property type="evidence" value="ECO:0007669"/>
    <property type="project" value="TreeGrafter"/>
</dbReference>
<organism evidence="7 8">
    <name type="scientific">Rheinheimera salexigens</name>
    <dbReference type="NCBI Taxonomy" id="1628148"/>
    <lineage>
        <taxon>Bacteria</taxon>
        <taxon>Pseudomonadati</taxon>
        <taxon>Pseudomonadota</taxon>
        <taxon>Gammaproteobacteria</taxon>
        <taxon>Chromatiales</taxon>
        <taxon>Chromatiaceae</taxon>
        <taxon>Rheinheimera</taxon>
    </lineage>
</organism>
<dbReference type="GO" id="GO:0043709">
    <property type="term" value="P:cell adhesion involved in single-species biofilm formation"/>
    <property type="evidence" value="ECO:0007669"/>
    <property type="project" value="TreeGrafter"/>
</dbReference>
<dbReference type="SMART" id="SM00448">
    <property type="entry name" value="REC"/>
    <property type="match status" value="1"/>
</dbReference>
<dbReference type="OrthoDB" id="9812260at2"/>
<dbReference type="STRING" id="1628148.BI198_04295"/>
<evidence type="ECO:0000256" key="2">
    <source>
        <dbReference type="ARBA" id="ARBA00012528"/>
    </source>
</evidence>
<dbReference type="RefSeq" id="WP_070048438.1">
    <property type="nucleotide sequence ID" value="NZ_CBCSDO010000003.1"/>
</dbReference>
<accession>A0A1E7Q3V4</accession>
<dbReference type="AlphaFoldDB" id="A0A1E7Q3V4"/>
<evidence type="ECO:0000259" key="5">
    <source>
        <dbReference type="PROSITE" id="PS50110"/>
    </source>
</evidence>
<dbReference type="SUPFAM" id="SSF55073">
    <property type="entry name" value="Nucleotide cyclase"/>
    <property type="match status" value="1"/>
</dbReference>
<dbReference type="Gene3D" id="3.30.70.270">
    <property type="match status" value="1"/>
</dbReference>
<dbReference type="EMBL" id="MKEK01000001">
    <property type="protein sequence ID" value="OEY68872.1"/>
    <property type="molecule type" value="Genomic_DNA"/>
</dbReference>
<dbReference type="InterPro" id="IPR043128">
    <property type="entry name" value="Rev_trsase/Diguanyl_cyclase"/>
</dbReference>